<evidence type="ECO:0000313" key="9">
    <source>
        <dbReference type="Proteomes" id="UP001500171"/>
    </source>
</evidence>
<gene>
    <name evidence="8" type="primary">yclQ</name>
    <name evidence="8" type="ORF">GCM10023211_16740</name>
</gene>
<protein>
    <submittedName>
        <fullName evidence="8">Petrobactin ABC transporter substrate-binding protein YclQ</fullName>
    </submittedName>
</protein>
<dbReference type="PANTHER" id="PTHR30532:SF28">
    <property type="entry name" value="PETROBACTIN-BINDING PROTEIN YCLQ"/>
    <property type="match status" value="1"/>
</dbReference>
<evidence type="ECO:0000259" key="7">
    <source>
        <dbReference type="PROSITE" id="PS50983"/>
    </source>
</evidence>
<evidence type="ECO:0000256" key="5">
    <source>
        <dbReference type="ARBA" id="ARBA00022729"/>
    </source>
</evidence>
<reference evidence="9" key="1">
    <citation type="journal article" date="2019" name="Int. J. Syst. Evol. Microbiol.">
        <title>The Global Catalogue of Microorganisms (GCM) 10K type strain sequencing project: providing services to taxonomists for standard genome sequencing and annotation.</title>
        <authorList>
            <consortium name="The Broad Institute Genomics Platform"/>
            <consortium name="The Broad Institute Genome Sequencing Center for Infectious Disease"/>
            <person name="Wu L."/>
            <person name="Ma J."/>
        </authorList>
    </citation>
    <scope>NUCLEOTIDE SEQUENCE [LARGE SCALE GENOMIC DNA]</scope>
    <source>
        <strain evidence="9">JCM 18050</strain>
    </source>
</reference>
<sequence length="305" mass="33404">MKKKLILSSLAAIILGITGCQSNNTIKVTENNQTIVIPKSPQKIVVMNYGALDTLDALGKGMLVVGTSLPAIPQYLQQYKNGNVIDTGRMKEPNFDVIKQIAPDLIIIDRRQAGQTDELSKIAPVVNLDVDATNYLESTKNHILLLGKITGTDSLAENYIASLDSKITHAQKIAQNSHKKALVAIHNDGKVFLTNNGARPTLIHDVLQVKRAVPVTEQVINPTEKQQPTLIDNHYIATNKPDIIYLVDRSKAIGNKAIEKDFFNKNTLTKSGTKIIYLTADIWYLSGGGAESLDRQIDEVVSGLK</sequence>
<evidence type="ECO:0000256" key="2">
    <source>
        <dbReference type="ARBA" id="ARBA00008814"/>
    </source>
</evidence>
<dbReference type="PROSITE" id="PS50983">
    <property type="entry name" value="FE_B12_PBP"/>
    <property type="match status" value="1"/>
</dbReference>
<dbReference type="RefSeq" id="WP_345491016.1">
    <property type="nucleotide sequence ID" value="NZ_BAABHY010000002.1"/>
</dbReference>
<feature type="domain" description="Fe/B12 periplasmic-binding" evidence="7">
    <location>
        <begin position="43"/>
        <end position="305"/>
    </location>
</feature>
<feature type="chain" id="PRO_5045511803" evidence="6">
    <location>
        <begin position="23"/>
        <end position="305"/>
    </location>
</feature>
<keyword evidence="5 6" id="KW-0732">Signal</keyword>
<proteinExistence type="inferred from homology"/>
<accession>A0ABP9N9R3</accession>
<feature type="signal peptide" evidence="6">
    <location>
        <begin position="1"/>
        <end position="22"/>
    </location>
</feature>
<dbReference type="EMBL" id="BAABHY010000002">
    <property type="protein sequence ID" value="GAA5111356.1"/>
    <property type="molecule type" value="Genomic_DNA"/>
</dbReference>
<organism evidence="8 9">
    <name type="scientific">Orbus sasakiae</name>
    <dbReference type="NCBI Taxonomy" id="1078475"/>
    <lineage>
        <taxon>Bacteria</taxon>
        <taxon>Pseudomonadati</taxon>
        <taxon>Pseudomonadota</taxon>
        <taxon>Gammaproteobacteria</taxon>
        <taxon>Orbales</taxon>
        <taxon>Orbaceae</taxon>
        <taxon>Orbus</taxon>
    </lineage>
</organism>
<keyword evidence="4" id="KW-0406">Ion transport</keyword>
<evidence type="ECO:0000256" key="4">
    <source>
        <dbReference type="ARBA" id="ARBA00022496"/>
    </source>
</evidence>
<dbReference type="InterPro" id="IPR002491">
    <property type="entry name" value="ABC_transptr_periplasmic_BD"/>
</dbReference>
<name>A0ABP9N9R3_9GAMM</name>
<keyword evidence="4" id="KW-0410">Iron transport</keyword>
<comment type="similarity">
    <text evidence="2">Belongs to the bacterial solute-binding protein 8 family.</text>
</comment>
<dbReference type="SUPFAM" id="SSF53807">
    <property type="entry name" value="Helical backbone' metal receptor"/>
    <property type="match status" value="1"/>
</dbReference>
<comment type="subcellular location">
    <subcellularLocation>
        <location evidence="1">Cell envelope</location>
    </subcellularLocation>
</comment>
<keyword evidence="9" id="KW-1185">Reference proteome</keyword>
<dbReference type="PROSITE" id="PS51257">
    <property type="entry name" value="PROKAR_LIPOPROTEIN"/>
    <property type="match status" value="1"/>
</dbReference>
<dbReference type="InterPro" id="IPR051313">
    <property type="entry name" value="Bact_iron-sidero_bind"/>
</dbReference>
<dbReference type="Gene3D" id="3.40.50.1980">
    <property type="entry name" value="Nitrogenase molybdenum iron protein domain"/>
    <property type="match status" value="2"/>
</dbReference>
<evidence type="ECO:0000256" key="6">
    <source>
        <dbReference type="SAM" id="SignalP"/>
    </source>
</evidence>
<evidence type="ECO:0000313" key="8">
    <source>
        <dbReference type="EMBL" id="GAA5111356.1"/>
    </source>
</evidence>
<keyword evidence="3" id="KW-0813">Transport</keyword>
<evidence type="ECO:0000256" key="1">
    <source>
        <dbReference type="ARBA" id="ARBA00004196"/>
    </source>
</evidence>
<comment type="caution">
    <text evidence="8">The sequence shown here is derived from an EMBL/GenBank/DDBJ whole genome shotgun (WGS) entry which is preliminary data.</text>
</comment>
<keyword evidence="4" id="KW-0408">Iron</keyword>
<dbReference type="Pfam" id="PF01497">
    <property type="entry name" value="Peripla_BP_2"/>
    <property type="match status" value="1"/>
</dbReference>
<dbReference type="PANTHER" id="PTHR30532">
    <property type="entry name" value="IRON III DICITRATE-BINDING PERIPLASMIC PROTEIN"/>
    <property type="match status" value="1"/>
</dbReference>
<evidence type="ECO:0000256" key="3">
    <source>
        <dbReference type="ARBA" id="ARBA00022448"/>
    </source>
</evidence>
<dbReference type="Proteomes" id="UP001500171">
    <property type="component" value="Unassembled WGS sequence"/>
</dbReference>